<dbReference type="GO" id="GO:0038023">
    <property type="term" value="F:signaling receptor activity"/>
    <property type="evidence" value="ECO:0007669"/>
    <property type="project" value="InterPro"/>
</dbReference>
<dbReference type="InterPro" id="IPR024949">
    <property type="entry name" value="Bet_v_I_allergen"/>
</dbReference>
<evidence type="ECO:0000256" key="1">
    <source>
        <dbReference type="ARBA" id="ARBA00009744"/>
    </source>
</evidence>
<dbReference type="Pfam" id="PF00407">
    <property type="entry name" value="Bet_v_1"/>
    <property type="match status" value="1"/>
</dbReference>
<dbReference type="InterPro" id="IPR000916">
    <property type="entry name" value="Bet_v_I/MLP"/>
</dbReference>
<sequence length="154" mass="16538">MAVVEFKDVFTSTLPAPKLFKAWFIDSNTLLPKIAPDHVKSVVIEGNGGPGSIKCVNFGDAVPIKLVKFKIDALDESTLTYADTVIEGGELSDKILKVTHEVKIESSPEGGCKSTSCVKFYLKEGTTLTEDEVKESKEGALGLLKAVEAHVLAN</sequence>
<dbReference type="EMBL" id="BAABME010000102">
    <property type="protein sequence ID" value="GAA0139590.1"/>
    <property type="molecule type" value="Genomic_DNA"/>
</dbReference>
<evidence type="ECO:0000313" key="4">
    <source>
        <dbReference type="Proteomes" id="UP001454036"/>
    </source>
</evidence>
<proteinExistence type="inferred from homology"/>
<protein>
    <submittedName>
        <fullName evidence="3">Pathogenesis-related protein</fullName>
    </submittedName>
</protein>
<evidence type="ECO:0000313" key="3">
    <source>
        <dbReference type="EMBL" id="GAA0139590.1"/>
    </source>
</evidence>
<comment type="caution">
    <text evidence="3">The sequence shown here is derived from an EMBL/GenBank/DDBJ whole genome shotgun (WGS) entry which is preliminary data.</text>
</comment>
<accession>A0AAV3NJS5</accession>
<dbReference type="InterPro" id="IPR050279">
    <property type="entry name" value="Plant_def-hormone_signal"/>
</dbReference>
<dbReference type="GO" id="GO:0009738">
    <property type="term" value="P:abscisic acid-activated signaling pathway"/>
    <property type="evidence" value="ECO:0007669"/>
    <property type="project" value="InterPro"/>
</dbReference>
<comment type="similarity">
    <text evidence="1">Belongs to the BetVI family.</text>
</comment>
<dbReference type="GO" id="GO:0005634">
    <property type="term" value="C:nucleus"/>
    <property type="evidence" value="ECO:0007669"/>
    <property type="project" value="TreeGrafter"/>
</dbReference>
<dbReference type="CDD" id="cd07816">
    <property type="entry name" value="Bet_v1-like"/>
    <property type="match status" value="1"/>
</dbReference>
<dbReference type="PANTHER" id="PTHR31213">
    <property type="entry name" value="OS08G0374000 PROTEIN-RELATED"/>
    <property type="match status" value="1"/>
</dbReference>
<dbReference type="GO" id="GO:0005737">
    <property type="term" value="C:cytoplasm"/>
    <property type="evidence" value="ECO:0007669"/>
    <property type="project" value="TreeGrafter"/>
</dbReference>
<dbReference type="GO" id="GO:0006952">
    <property type="term" value="P:defense response"/>
    <property type="evidence" value="ECO:0007669"/>
    <property type="project" value="InterPro"/>
</dbReference>
<dbReference type="InterPro" id="IPR023393">
    <property type="entry name" value="START-like_dom_sf"/>
</dbReference>
<dbReference type="GO" id="GO:0010427">
    <property type="term" value="F:abscisic acid binding"/>
    <property type="evidence" value="ECO:0007669"/>
    <property type="project" value="InterPro"/>
</dbReference>
<dbReference type="SUPFAM" id="SSF55961">
    <property type="entry name" value="Bet v1-like"/>
    <property type="match status" value="1"/>
</dbReference>
<dbReference type="Gene3D" id="3.30.530.20">
    <property type="match status" value="1"/>
</dbReference>
<dbReference type="AlphaFoldDB" id="A0AAV3NJS5"/>
<feature type="domain" description="Bet v I/Major latex protein" evidence="2">
    <location>
        <begin position="13"/>
        <end position="154"/>
    </location>
</feature>
<name>A0AAV3NJS5_LITER</name>
<keyword evidence="4" id="KW-1185">Reference proteome</keyword>
<dbReference type="FunFam" id="3.30.530.20:FF:000007">
    <property type="entry name" value="Major pollen allergen Bet v 1-A"/>
    <property type="match status" value="1"/>
</dbReference>
<gene>
    <name evidence="3" type="ORF">LIER_01106</name>
</gene>
<organism evidence="3 4">
    <name type="scientific">Lithospermum erythrorhizon</name>
    <name type="common">Purple gromwell</name>
    <name type="synonym">Lithospermum officinale var. erythrorhizon</name>
    <dbReference type="NCBI Taxonomy" id="34254"/>
    <lineage>
        <taxon>Eukaryota</taxon>
        <taxon>Viridiplantae</taxon>
        <taxon>Streptophyta</taxon>
        <taxon>Embryophyta</taxon>
        <taxon>Tracheophyta</taxon>
        <taxon>Spermatophyta</taxon>
        <taxon>Magnoliopsida</taxon>
        <taxon>eudicotyledons</taxon>
        <taxon>Gunneridae</taxon>
        <taxon>Pentapetalae</taxon>
        <taxon>asterids</taxon>
        <taxon>lamiids</taxon>
        <taxon>Boraginales</taxon>
        <taxon>Boraginaceae</taxon>
        <taxon>Boraginoideae</taxon>
        <taxon>Lithospermeae</taxon>
        <taxon>Lithospermum</taxon>
    </lineage>
</organism>
<evidence type="ECO:0000259" key="2">
    <source>
        <dbReference type="Pfam" id="PF00407"/>
    </source>
</evidence>
<dbReference type="Proteomes" id="UP001454036">
    <property type="component" value="Unassembled WGS sequence"/>
</dbReference>
<dbReference type="GO" id="GO:0004864">
    <property type="term" value="F:protein phosphatase inhibitor activity"/>
    <property type="evidence" value="ECO:0007669"/>
    <property type="project" value="InterPro"/>
</dbReference>
<reference evidence="3 4" key="1">
    <citation type="submission" date="2024-01" db="EMBL/GenBank/DDBJ databases">
        <title>The complete chloroplast genome sequence of Lithospermum erythrorhizon: insights into the phylogenetic relationship among Boraginaceae species and the maternal lineages of purple gromwells.</title>
        <authorList>
            <person name="Okada T."/>
            <person name="Watanabe K."/>
        </authorList>
    </citation>
    <scope>NUCLEOTIDE SEQUENCE [LARGE SCALE GENOMIC DNA]</scope>
</reference>
<dbReference type="PANTHER" id="PTHR31213:SF17">
    <property type="entry name" value="MAJOR ALLERGEN PRU AR 1-LIKE"/>
    <property type="match status" value="1"/>
</dbReference>
<dbReference type="PRINTS" id="PR00634">
    <property type="entry name" value="BETALLERGEN"/>
</dbReference>